<keyword evidence="1" id="KW-1133">Transmembrane helix</keyword>
<organism evidence="2 3">
    <name type="scientific">Dactylosporangium siamense</name>
    <dbReference type="NCBI Taxonomy" id="685454"/>
    <lineage>
        <taxon>Bacteria</taxon>
        <taxon>Bacillati</taxon>
        <taxon>Actinomycetota</taxon>
        <taxon>Actinomycetes</taxon>
        <taxon>Micromonosporales</taxon>
        <taxon>Micromonosporaceae</taxon>
        <taxon>Dactylosporangium</taxon>
    </lineage>
</organism>
<accession>A0A919PPC5</accession>
<name>A0A919PPC5_9ACTN</name>
<evidence type="ECO:0000256" key="1">
    <source>
        <dbReference type="SAM" id="Phobius"/>
    </source>
</evidence>
<sequence>MRDSSTEITGVRSHLRALLRTRRRRAVFAAAVALVLVAVLGLRLMAVAGSAAGHLQRAATLVGTLERSLRAGDLTAARRTTADLRRQTKAARADTQGLTWGLGSSAPVAGDDLTAVGAVARIVDDLANRVLPPLLDAAGGLQSTFTGTDGLAAVTAAAPKITAAGELVRSAQDRLAKLDRGGLDPRVRAAVERLDDGLRRVVPLLEPVARAARLLPAMLGAAGPRTYLVLFQNLAEVRATGGMMGAYVVLQADKGAISIVEQGAAATGIGSFQTPVLPLDPDQEDLHTARLGTFPADVNLTPDFPTAAALYREMYRLRSGRTVDGVLATDPVALAYLLQATGPVDVAGGPALTGPTAVRRLLSEVYLTIADQAAQDAFFAGAAKAVFEKLTGAAFSTTKLVPALRQAAGERRLLAWSAHPPEQAEIAATVFAGTLPVEDGDRPTVGVFLNDGTGAKLGYYMTREASLVPGECLEDGSRHLRLTVRLASNAPRSGLPRSVLGLGLAGEYTIRTNVMVYLPTGGAPVDATQDGAPVDYGSGVELGRTVAVFTVDLAPGKSSTLELNLITGPLPVPGSAFTPRLLTTPGIGPWTLRLQSAGACGK</sequence>
<comment type="caution">
    <text evidence="2">The sequence shown here is derived from an EMBL/GenBank/DDBJ whole genome shotgun (WGS) entry which is preliminary data.</text>
</comment>
<reference evidence="2" key="1">
    <citation type="submission" date="2021-01" db="EMBL/GenBank/DDBJ databases">
        <title>Whole genome shotgun sequence of Dactylosporangium siamense NBRC 106093.</title>
        <authorList>
            <person name="Komaki H."/>
            <person name="Tamura T."/>
        </authorList>
    </citation>
    <scope>NUCLEOTIDE SEQUENCE</scope>
    <source>
        <strain evidence="2">NBRC 106093</strain>
    </source>
</reference>
<dbReference type="EMBL" id="BONQ01000077">
    <property type="protein sequence ID" value="GIG46881.1"/>
    <property type="molecule type" value="Genomic_DNA"/>
</dbReference>
<feature type="transmembrane region" description="Helical" evidence="1">
    <location>
        <begin position="26"/>
        <end position="46"/>
    </location>
</feature>
<proteinExistence type="predicted"/>
<dbReference type="InterPro" id="IPR025101">
    <property type="entry name" value="DUF4012"/>
</dbReference>
<gene>
    <name evidence="2" type="ORF">Dsi01nite_049220</name>
</gene>
<protein>
    <recommendedName>
        <fullName evidence="4">DUF4012 domain-containing protein</fullName>
    </recommendedName>
</protein>
<keyword evidence="3" id="KW-1185">Reference proteome</keyword>
<keyword evidence="1" id="KW-0812">Transmembrane</keyword>
<dbReference type="RefSeq" id="WP_203848632.1">
    <property type="nucleotide sequence ID" value="NZ_BAAAVW010000016.1"/>
</dbReference>
<dbReference type="Proteomes" id="UP000660611">
    <property type="component" value="Unassembled WGS sequence"/>
</dbReference>
<evidence type="ECO:0000313" key="2">
    <source>
        <dbReference type="EMBL" id="GIG46881.1"/>
    </source>
</evidence>
<evidence type="ECO:0008006" key="4">
    <source>
        <dbReference type="Google" id="ProtNLM"/>
    </source>
</evidence>
<dbReference type="AlphaFoldDB" id="A0A919PPC5"/>
<evidence type="ECO:0000313" key="3">
    <source>
        <dbReference type="Proteomes" id="UP000660611"/>
    </source>
</evidence>
<dbReference type="Pfam" id="PF13196">
    <property type="entry name" value="DUF4012"/>
    <property type="match status" value="1"/>
</dbReference>
<keyword evidence="1" id="KW-0472">Membrane</keyword>